<proteinExistence type="predicted"/>
<dbReference type="EMBL" id="MU796867">
    <property type="protein sequence ID" value="KAJ3803745.1"/>
    <property type="molecule type" value="Genomic_DNA"/>
</dbReference>
<gene>
    <name evidence="1" type="ORF">F5876DRAFT_84546</name>
</gene>
<evidence type="ECO:0000313" key="1">
    <source>
        <dbReference type="EMBL" id="KAJ3803745.1"/>
    </source>
</evidence>
<reference evidence="1" key="1">
    <citation type="submission" date="2022-09" db="EMBL/GenBank/DDBJ databases">
        <title>A Global Phylogenomic Analysis of the Shiitake Genus Lentinula.</title>
        <authorList>
            <consortium name="DOE Joint Genome Institute"/>
            <person name="Sierra-Patev S."/>
            <person name="Min B."/>
            <person name="Naranjo-Ortiz M."/>
            <person name="Looney B."/>
            <person name="Konkel Z."/>
            <person name="Slot J.C."/>
            <person name="Sakamoto Y."/>
            <person name="Steenwyk J.L."/>
            <person name="Rokas A."/>
            <person name="Carro J."/>
            <person name="Camarero S."/>
            <person name="Ferreira P."/>
            <person name="Molpeceres G."/>
            <person name="Ruiz-Duenas F.J."/>
            <person name="Serrano A."/>
            <person name="Henrissat B."/>
            <person name="Drula E."/>
            <person name="Hughes K.W."/>
            <person name="Mata J.L."/>
            <person name="Ishikawa N.K."/>
            <person name="Vargas-Isla R."/>
            <person name="Ushijima S."/>
            <person name="Smith C.A."/>
            <person name="Ahrendt S."/>
            <person name="Andreopoulos W."/>
            <person name="He G."/>
            <person name="Labutti K."/>
            <person name="Lipzen A."/>
            <person name="Ng V."/>
            <person name="Riley R."/>
            <person name="Sandor L."/>
            <person name="Barry K."/>
            <person name="Martinez A.T."/>
            <person name="Xiao Y."/>
            <person name="Gibbons J.G."/>
            <person name="Terashima K."/>
            <person name="Grigoriev I.V."/>
            <person name="Hibbett D.S."/>
        </authorList>
    </citation>
    <scope>NUCLEOTIDE SEQUENCE</scope>
    <source>
        <strain evidence="1">TMI1499</strain>
    </source>
</reference>
<sequence>RNEELETSLIQQQSLVDESNTLAVRQWQKIETLQEEVHLFRERALFAEKMIREYPDEGSYSVSLPPLAEVQGDLNETLASLRRVSTFAHRLYRCDPASVLHQHNRYVGVIIDAVISFLRRGLDTSDEDVLARNFQLALQYLEAAHFIHAELHLRSLSSIQWFFANAAEREEGIYRLVLAHSRFSDDAPFLNVAQHAGFVAPFDDSLEPPLHRRMFALDTALPHHGAGNWEDLVPALPSLDRLTQEWEAMMFSYIRFVTDTPLPQVDPQEEGSADHEEVSALQEGESGGTAAVPLFLPDSLSATPVASAASPPPLPPRFGSVANLAIDMTADEDEEDIYESPGSVERRNRVEGNPGEDDPMEDAPVDQGQ</sequence>
<comment type="caution">
    <text evidence="1">The sequence shown here is derived from an EMBL/GenBank/DDBJ whole genome shotgun (WGS) entry which is preliminary data.</text>
</comment>
<feature type="non-terminal residue" evidence="1">
    <location>
        <position position="1"/>
    </location>
</feature>
<accession>A0ACC1TGR8</accession>
<organism evidence="1 2">
    <name type="scientific">Lentinula aff. lateritia</name>
    <dbReference type="NCBI Taxonomy" id="2804960"/>
    <lineage>
        <taxon>Eukaryota</taxon>
        <taxon>Fungi</taxon>
        <taxon>Dikarya</taxon>
        <taxon>Basidiomycota</taxon>
        <taxon>Agaricomycotina</taxon>
        <taxon>Agaricomycetes</taxon>
        <taxon>Agaricomycetidae</taxon>
        <taxon>Agaricales</taxon>
        <taxon>Marasmiineae</taxon>
        <taxon>Omphalotaceae</taxon>
        <taxon>Lentinula</taxon>
    </lineage>
</organism>
<dbReference type="Proteomes" id="UP001163835">
    <property type="component" value="Unassembled WGS sequence"/>
</dbReference>
<keyword evidence="2" id="KW-1185">Reference proteome</keyword>
<protein>
    <submittedName>
        <fullName evidence="1">Uncharacterized protein</fullName>
    </submittedName>
</protein>
<name>A0ACC1TGR8_9AGAR</name>
<evidence type="ECO:0000313" key="2">
    <source>
        <dbReference type="Proteomes" id="UP001163835"/>
    </source>
</evidence>